<evidence type="ECO:0000256" key="1">
    <source>
        <dbReference type="ARBA" id="ARBA00005184"/>
    </source>
</evidence>
<keyword evidence="5 10" id="KW-0063">Aspartyl esterase</keyword>
<dbReference type="EMBL" id="JAJJMA010237157">
    <property type="protein sequence ID" value="MCL7042593.1"/>
    <property type="molecule type" value="Genomic_DNA"/>
</dbReference>
<evidence type="ECO:0000313" key="12">
    <source>
        <dbReference type="EMBL" id="MCL7042593.1"/>
    </source>
</evidence>
<dbReference type="GO" id="GO:0045490">
    <property type="term" value="P:pectin catabolic process"/>
    <property type="evidence" value="ECO:0007669"/>
    <property type="project" value="UniProtKB-UniRule"/>
</dbReference>
<gene>
    <name evidence="12" type="ORF">MKW94_010218</name>
</gene>
<sequence length="354" mass="39813">MRAYKKSLLTTKFLYVLVLLTVVAGFATVASRTILNDSSQQKLSKTIVVDKSGRYDFKTIQSAIDSIPENNNEWIRIRVKSGVYGEKVEIPSDKPFIVLEGEGMQATIIAWGDHDRLDKTPTFSCATDDFVARHLSFYNTYNHPLDSAENENPRKQAVAARIQGDRISFYDCGFYGLQDTLWDVSGLHYFKSCFIEGAVDFIFGSAQSIYENCAISVIAEGLSVMKKTDDEEFVAAGFITAQGRDSLESPSAFVFKGCQVFGTGKVYLGRAWRSHSTVLFYRSKLTDVVVPEGWNSWDYAGHEDKIMYAESGCYGLGSNMSQRVDWMKTLSQPMIDKMTSLTFIDKEGWIREQP</sequence>
<dbReference type="InterPro" id="IPR033131">
    <property type="entry name" value="Pectinesterase_Asp_AS"/>
</dbReference>
<dbReference type="Gene3D" id="2.160.20.10">
    <property type="entry name" value="Single-stranded right-handed beta-helix, Pectin lyase-like"/>
    <property type="match status" value="1"/>
</dbReference>
<feature type="active site" evidence="9">
    <location>
        <position position="200"/>
    </location>
</feature>
<dbReference type="EC" id="3.1.1.11" evidence="3 10"/>
<dbReference type="GO" id="GO:0042545">
    <property type="term" value="P:cell wall modification"/>
    <property type="evidence" value="ECO:0007669"/>
    <property type="project" value="UniProtKB-UniRule"/>
</dbReference>
<keyword evidence="4 10" id="KW-0378">Hydrolase</keyword>
<dbReference type="InterPro" id="IPR011050">
    <property type="entry name" value="Pectin_lyase_fold/virulence"/>
</dbReference>
<name>A0AA41VK51_PAPNU</name>
<dbReference type="Proteomes" id="UP001177140">
    <property type="component" value="Unassembled WGS sequence"/>
</dbReference>
<dbReference type="GO" id="GO:0030599">
    <property type="term" value="F:pectinesterase activity"/>
    <property type="evidence" value="ECO:0007669"/>
    <property type="project" value="UniProtKB-UniRule"/>
</dbReference>
<evidence type="ECO:0000313" key="13">
    <source>
        <dbReference type="Proteomes" id="UP001177140"/>
    </source>
</evidence>
<dbReference type="SUPFAM" id="SSF51126">
    <property type="entry name" value="Pectin lyase-like"/>
    <property type="match status" value="1"/>
</dbReference>
<evidence type="ECO:0000256" key="7">
    <source>
        <dbReference type="ARBA" id="ARBA00047928"/>
    </source>
</evidence>
<keyword evidence="6" id="KW-0325">Glycoprotein</keyword>
<proteinExistence type="inferred from homology"/>
<accession>A0AA41VK51</accession>
<evidence type="ECO:0000256" key="3">
    <source>
        <dbReference type="ARBA" id="ARBA00013229"/>
    </source>
</evidence>
<evidence type="ECO:0000256" key="10">
    <source>
        <dbReference type="RuleBase" id="RU000589"/>
    </source>
</evidence>
<evidence type="ECO:0000256" key="5">
    <source>
        <dbReference type="ARBA" id="ARBA00023085"/>
    </source>
</evidence>
<dbReference type="InterPro" id="IPR000070">
    <property type="entry name" value="Pectinesterase_cat"/>
</dbReference>
<keyword evidence="13" id="KW-1185">Reference proteome</keyword>
<protein>
    <recommendedName>
        <fullName evidence="3 10">Pectinesterase</fullName>
        <ecNumber evidence="3 10">3.1.1.11</ecNumber>
    </recommendedName>
</protein>
<dbReference type="AlphaFoldDB" id="A0AA41VK51"/>
<comment type="pathway">
    <text evidence="1 10">Glycan metabolism; pectin degradation; 2-dehydro-3-deoxy-D-gluconate from pectin: step 1/5.</text>
</comment>
<feature type="domain" description="Pectinesterase catalytic" evidence="11">
    <location>
        <begin position="47"/>
        <end position="345"/>
    </location>
</feature>
<evidence type="ECO:0000256" key="2">
    <source>
        <dbReference type="ARBA" id="ARBA00008891"/>
    </source>
</evidence>
<evidence type="ECO:0000256" key="9">
    <source>
        <dbReference type="PROSITE-ProRule" id="PRU10040"/>
    </source>
</evidence>
<dbReference type="Pfam" id="PF01095">
    <property type="entry name" value="Pectinesterase"/>
    <property type="match status" value="1"/>
</dbReference>
<comment type="caution">
    <text evidence="12">The sequence shown here is derived from an EMBL/GenBank/DDBJ whole genome shotgun (WGS) entry which is preliminary data.</text>
</comment>
<comment type="catalytic activity">
    <reaction evidence="7 10">
        <text>[(1-&gt;4)-alpha-D-galacturonosyl methyl ester](n) + n H2O = [(1-&gt;4)-alpha-D-galacturonosyl](n) + n methanol + n H(+)</text>
        <dbReference type="Rhea" id="RHEA:22380"/>
        <dbReference type="Rhea" id="RHEA-COMP:14570"/>
        <dbReference type="Rhea" id="RHEA-COMP:14573"/>
        <dbReference type="ChEBI" id="CHEBI:15377"/>
        <dbReference type="ChEBI" id="CHEBI:15378"/>
        <dbReference type="ChEBI" id="CHEBI:17790"/>
        <dbReference type="ChEBI" id="CHEBI:140522"/>
        <dbReference type="ChEBI" id="CHEBI:140523"/>
        <dbReference type="EC" id="3.1.1.11"/>
    </reaction>
</comment>
<comment type="similarity">
    <text evidence="2">Belongs to the pectinesterase family.</text>
</comment>
<comment type="function">
    <text evidence="8">Acts in the modification of cell walls via demethylesterification of cell wall pectin.</text>
</comment>
<dbReference type="PROSITE" id="PS00503">
    <property type="entry name" value="PECTINESTERASE_2"/>
    <property type="match status" value="1"/>
</dbReference>
<evidence type="ECO:0000259" key="11">
    <source>
        <dbReference type="Pfam" id="PF01095"/>
    </source>
</evidence>
<reference evidence="12" key="1">
    <citation type="submission" date="2022-03" db="EMBL/GenBank/DDBJ databases">
        <title>A functionally conserved STORR gene fusion in Papaver species that diverged 16.8 million years ago.</title>
        <authorList>
            <person name="Catania T."/>
        </authorList>
    </citation>
    <scope>NUCLEOTIDE SEQUENCE</scope>
    <source>
        <strain evidence="12">S-191538</strain>
    </source>
</reference>
<dbReference type="FunFam" id="2.160.20.10:FF:000013">
    <property type="entry name" value="Pectinesterase"/>
    <property type="match status" value="1"/>
</dbReference>
<evidence type="ECO:0000256" key="8">
    <source>
        <dbReference type="ARBA" id="ARBA00057335"/>
    </source>
</evidence>
<evidence type="ECO:0000256" key="4">
    <source>
        <dbReference type="ARBA" id="ARBA00022801"/>
    </source>
</evidence>
<evidence type="ECO:0000256" key="6">
    <source>
        <dbReference type="ARBA" id="ARBA00023180"/>
    </source>
</evidence>
<dbReference type="PANTHER" id="PTHR31321:SF134">
    <property type="entry name" value="PECTINESTERASE"/>
    <property type="match status" value="1"/>
</dbReference>
<dbReference type="InterPro" id="IPR012334">
    <property type="entry name" value="Pectin_lyas_fold"/>
</dbReference>
<organism evidence="12 13">
    <name type="scientific">Papaver nudicaule</name>
    <name type="common">Iceland poppy</name>
    <dbReference type="NCBI Taxonomy" id="74823"/>
    <lineage>
        <taxon>Eukaryota</taxon>
        <taxon>Viridiplantae</taxon>
        <taxon>Streptophyta</taxon>
        <taxon>Embryophyta</taxon>
        <taxon>Tracheophyta</taxon>
        <taxon>Spermatophyta</taxon>
        <taxon>Magnoliopsida</taxon>
        <taxon>Ranunculales</taxon>
        <taxon>Papaveraceae</taxon>
        <taxon>Papaveroideae</taxon>
        <taxon>Papaver</taxon>
    </lineage>
</organism>
<dbReference type="PANTHER" id="PTHR31321">
    <property type="entry name" value="ACYL-COA THIOESTER HYDROLASE YBHC-RELATED"/>
    <property type="match status" value="1"/>
</dbReference>